<name>A0A0M7K8U0_ALCXX</name>
<keyword evidence="2" id="KW-1003">Cell membrane</keyword>
<dbReference type="CDD" id="cd06581">
    <property type="entry name" value="TM_PBP1_LivM_like"/>
    <property type="match status" value="1"/>
</dbReference>
<sequence length="334" mass="35326">MSTMNAPLNIRPAASPTWLRWTASVVGLALLAWSFSWQSYPLYVMTQVLIYGIAIMGLNLLTGYTGQISLGHSAFFAIGAYTAAVLSHHLGWPFYVGVPVAALLCFVAGFLFGFPALRLPMLYLALSTFAVAVVTPQALKWKKIEWLTGGVAGIVLEKPVFPGVLADRADWAIMACVAACALCAFLLARRILGSQFGRLVDASRDQPLAAAAGGLDITALRTQMFGLSAAFTGLAGALSVVAGQFVAPENFPFLLSVSLLVGSFVGGVRSLWGAFLGAAFIVLTPNLAESVSQSAPWMIFGFALLAVVFLAPNGLSGWITSLRRRRANSSSAQS</sequence>
<evidence type="ECO:0000313" key="8">
    <source>
        <dbReference type="Proteomes" id="UP000187251"/>
    </source>
</evidence>
<dbReference type="InterPro" id="IPR001851">
    <property type="entry name" value="ABC_transp_permease"/>
</dbReference>
<evidence type="ECO:0000256" key="4">
    <source>
        <dbReference type="ARBA" id="ARBA00022989"/>
    </source>
</evidence>
<keyword evidence="3 6" id="KW-0812">Transmembrane</keyword>
<proteinExistence type="predicted"/>
<dbReference type="GO" id="GO:0015658">
    <property type="term" value="F:branched-chain amino acid transmembrane transporter activity"/>
    <property type="evidence" value="ECO:0007669"/>
    <property type="project" value="InterPro"/>
</dbReference>
<feature type="transmembrane region" description="Helical" evidence="6">
    <location>
        <begin position="42"/>
        <end position="61"/>
    </location>
</feature>
<comment type="caution">
    <text evidence="7">The sequence shown here is derived from an EMBL/GenBank/DDBJ whole genome shotgun (WGS) entry which is preliminary data.</text>
</comment>
<reference evidence="7 8" key="1">
    <citation type="submission" date="2016-09" db="EMBL/GenBank/DDBJ databases">
        <title>Phylogenomics of Achromobacter.</title>
        <authorList>
            <person name="Jeukens J."/>
            <person name="Freschi L."/>
            <person name="Vincent A.T."/>
            <person name="Emond-Rheault J.-G."/>
            <person name="Kukavica-Ibrulj I."/>
            <person name="Charette S.J."/>
            <person name="Levesque R.C."/>
        </authorList>
    </citation>
    <scope>NUCLEOTIDE SEQUENCE [LARGE SCALE GENOMIC DNA]</scope>
    <source>
        <strain evidence="7 8">AUS488</strain>
    </source>
</reference>
<evidence type="ECO:0000256" key="3">
    <source>
        <dbReference type="ARBA" id="ARBA00022692"/>
    </source>
</evidence>
<organism evidence="7 8">
    <name type="scientific">Alcaligenes xylosoxydans xylosoxydans</name>
    <name type="common">Achromobacter xylosoxidans</name>
    <dbReference type="NCBI Taxonomy" id="85698"/>
    <lineage>
        <taxon>Bacteria</taxon>
        <taxon>Pseudomonadati</taxon>
        <taxon>Pseudomonadota</taxon>
        <taxon>Betaproteobacteria</taxon>
        <taxon>Burkholderiales</taxon>
        <taxon>Alcaligenaceae</taxon>
        <taxon>Achromobacter</taxon>
    </lineage>
</organism>
<dbReference type="PANTHER" id="PTHR30482">
    <property type="entry name" value="HIGH-AFFINITY BRANCHED-CHAIN AMINO ACID TRANSPORT SYSTEM PERMEASE"/>
    <property type="match status" value="1"/>
</dbReference>
<feature type="transmembrane region" description="Helical" evidence="6">
    <location>
        <begin position="171"/>
        <end position="188"/>
    </location>
</feature>
<dbReference type="Proteomes" id="UP000187251">
    <property type="component" value="Unassembled WGS sequence"/>
</dbReference>
<evidence type="ECO:0000256" key="1">
    <source>
        <dbReference type="ARBA" id="ARBA00004651"/>
    </source>
</evidence>
<dbReference type="PANTHER" id="PTHR30482:SF20">
    <property type="entry name" value="HIGH-AFFINITY BRANCHED-CHAIN AMINO ACID TRANSPORT SYSTEM PERMEASE PROTEIN LIVM"/>
    <property type="match status" value="1"/>
</dbReference>
<gene>
    <name evidence="7" type="ORF">BIZ92_11775</name>
</gene>
<feature type="transmembrane region" description="Helical" evidence="6">
    <location>
        <begin position="225"/>
        <end position="247"/>
    </location>
</feature>
<dbReference type="Pfam" id="PF02653">
    <property type="entry name" value="BPD_transp_2"/>
    <property type="match status" value="1"/>
</dbReference>
<dbReference type="EMBL" id="MJMN01000024">
    <property type="protein sequence ID" value="OMG83390.1"/>
    <property type="molecule type" value="Genomic_DNA"/>
</dbReference>
<feature type="transmembrane region" description="Helical" evidence="6">
    <location>
        <begin position="253"/>
        <end position="283"/>
    </location>
</feature>
<evidence type="ECO:0000313" key="7">
    <source>
        <dbReference type="EMBL" id="OMG83390.1"/>
    </source>
</evidence>
<accession>A0A0M7K8U0</accession>
<feature type="transmembrane region" description="Helical" evidence="6">
    <location>
        <begin position="68"/>
        <end position="86"/>
    </location>
</feature>
<protein>
    <submittedName>
        <fullName evidence="7">Uncharacterized protein</fullName>
    </submittedName>
</protein>
<keyword evidence="5 6" id="KW-0472">Membrane</keyword>
<evidence type="ECO:0000256" key="6">
    <source>
        <dbReference type="SAM" id="Phobius"/>
    </source>
</evidence>
<dbReference type="GO" id="GO:0005886">
    <property type="term" value="C:plasma membrane"/>
    <property type="evidence" value="ECO:0007669"/>
    <property type="project" value="UniProtKB-SubCell"/>
</dbReference>
<accession>A0A1R1JQL3</accession>
<dbReference type="InterPro" id="IPR043428">
    <property type="entry name" value="LivM-like"/>
</dbReference>
<evidence type="ECO:0000256" key="2">
    <source>
        <dbReference type="ARBA" id="ARBA00022475"/>
    </source>
</evidence>
<feature type="transmembrane region" description="Helical" evidence="6">
    <location>
        <begin position="295"/>
        <end position="315"/>
    </location>
</feature>
<evidence type="ECO:0000256" key="5">
    <source>
        <dbReference type="ARBA" id="ARBA00023136"/>
    </source>
</evidence>
<feature type="transmembrane region" description="Helical" evidence="6">
    <location>
        <begin position="18"/>
        <end position="36"/>
    </location>
</feature>
<dbReference type="AlphaFoldDB" id="A0A0M7K8U0"/>
<comment type="subcellular location">
    <subcellularLocation>
        <location evidence="1">Cell membrane</location>
        <topology evidence="1">Multi-pass membrane protein</topology>
    </subcellularLocation>
</comment>
<feature type="transmembrane region" description="Helical" evidence="6">
    <location>
        <begin position="92"/>
        <end position="114"/>
    </location>
</feature>
<keyword evidence="4 6" id="KW-1133">Transmembrane helix</keyword>
<feature type="transmembrane region" description="Helical" evidence="6">
    <location>
        <begin position="121"/>
        <end position="139"/>
    </location>
</feature>